<dbReference type="KEGG" id="bim:100750109"/>
<comment type="subcellular location">
    <subcellularLocation>
        <location evidence="1">Nucleus</location>
    </subcellularLocation>
</comment>
<dbReference type="InterPro" id="IPR013970">
    <property type="entry name" value="Rfa2"/>
</dbReference>
<dbReference type="GO" id="GO:0003684">
    <property type="term" value="F:damaged DNA binding"/>
    <property type="evidence" value="ECO:0007669"/>
    <property type="project" value="TreeGrafter"/>
</dbReference>
<dbReference type="Gene3D" id="2.40.50.140">
    <property type="entry name" value="Nucleic acid-binding proteins"/>
    <property type="match status" value="1"/>
</dbReference>
<dbReference type="GO" id="GO:0006260">
    <property type="term" value="P:DNA replication"/>
    <property type="evidence" value="ECO:0007669"/>
    <property type="project" value="InterPro"/>
</dbReference>
<dbReference type="GeneID" id="100750109"/>
<dbReference type="Proteomes" id="UP000515180">
    <property type="component" value="Unplaced"/>
</dbReference>
<sequence>MIKKRIEGRQLAQNVGEQVIILGTIGKKGSNGKNIELKTTDGVQVNVTLPVPIDNDAEGYIEIHGTLQSASTMNCSNYIVFPLSMTENFDVDRYKQLMVILNVLGPGKWKMSEDETGF</sequence>
<dbReference type="GO" id="GO:0000724">
    <property type="term" value="P:double-strand break repair via homologous recombination"/>
    <property type="evidence" value="ECO:0007669"/>
    <property type="project" value="TreeGrafter"/>
</dbReference>
<dbReference type="GO" id="GO:0003697">
    <property type="term" value="F:single-stranded DNA binding"/>
    <property type="evidence" value="ECO:0007669"/>
    <property type="project" value="TreeGrafter"/>
</dbReference>
<evidence type="ECO:0000256" key="1">
    <source>
        <dbReference type="ARBA" id="ARBA00004123"/>
    </source>
</evidence>
<gene>
    <name evidence="5" type="primary">LOC100750109</name>
</gene>
<reference evidence="5" key="1">
    <citation type="submission" date="2025-08" db="UniProtKB">
        <authorList>
            <consortium name="RefSeq"/>
        </authorList>
    </citation>
    <scope>IDENTIFICATION</scope>
</reference>
<dbReference type="OrthoDB" id="188186at2759"/>
<evidence type="ECO:0000256" key="3">
    <source>
        <dbReference type="ARBA" id="ARBA00023242"/>
    </source>
</evidence>
<evidence type="ECO:0000313" key="4">
    <source>
        <dbReference type="Proteomes" id="UP000515180"/>
    </source>
</evidence>
<keyword evidence="4" id="KW-1185">Reference proteome</keyword>
<dbReference type="GO" id="GO:0006289">
    <property type="term" value="P:nucleotide-excision repair"/>
    <property type="evidence" value="ECO:0007669"/>
    <property type="project" value="TreeGrafter"/>
</dbReference>
<evidence type="ECO:0000313" key="5">
    <source>
        <dbReference type="RefSeq" id="XP_003487814.1"/>
    </source>
</evidence>
<dbReference type="OMA" id="MRCAVGN"/>
<accession>A0A6P3DP82</accession>
<dbReference type="AlphaFoldDB" id="A0A6P3DP82"/>
<dbReference type="GO" id="GO:0006284">
    <property type="term" value="P:base-excision repair"/>
    <property type="evidence" value="ECO:0007669"/>
    <property type="project" value="TreeGrafter"/>
</dbReference>
<dbReference type="CDD" id="cd04479">
    <property type="entry name" value="RPA3"/>
    <property type="match status" value="1"/>
</dbReference>
<dbReference type="GO" id="GO:0035861">
    <property type="term" value="C:site of double-strand break"/>
    <property type="evidence" value="ECO:0007669"/>
    <property type="project" value="TreeGrafter"/>
</dbReference>
<protein>
    <submittedName>
        <fullName evidence="5">Uncharacterized protein LOC100750109</fullName>
    </submittedName>
</protein>
<evidence type="ECO:0000256" key="2">
    <source>
        <dbReference type="ARBA" id="ARBA00009761"/>
    </source>
</evidence>
<name>A0A6P3DP82_BOMIM</name>
<dbReference type="SUPFAM" id="SSF50249">
    <property type="entry name" value="Nucleic acid-binding proteins"/>
    <property type="match status" value="1"/>
</dbReference>
<comment type="similarity">
    <text evidence="2">Belongs to the replication factor A protein 3 family.</text>
</comment>
<dbReference type="InterPro" id="IPR012340">
    <property type="entry name" value="NA-bd_OB-fold"/>
</dbReference>
<dbReference type="PANTHER" id="PTHR15114">
    <property type="entry name" value="REPLICATION PROTEIN A3"/>
    <property type="match status" value="1"/>
</dbReference>
<dbReference type="GO" id="GO:0006298">
    <property type="term" value="P:mismatch repair"/>
    <property type="evidence" value="ECO:0007669"/>
    <property type="project" value="TreeGrafter"/>
</dbReference>
<organism evidence="4 5">
    <name type="scientific">Bombus impatiens</name>
    <name type="common">Bumblebee</name>
    <dbReference type="NCBI Taxonomy" id="132113"/>
    <lineage>
        <taxon>Eukaryota</taxon>
        <taxon>Metazoa</taxon>
        <taxon>Ecdysozoa</taxon>
        <taxon>Arthropoda</taxon>
        <taxon>Hexapoda</taxon>
        <taxon>Insecta</taxon>
        <taxon>Pterygota</taxon>
        <taxon>Neoptera</taxon>
        <taxon>Endopterygota</taxon>
        <taxon>Hymenoptera</taxon>
        <taxon>Apocrita</taxon>
        <taxon>Aculeata</taxon>
        <taxon>Apoidea</taxon>
        <taxon>Anthophila</taxon>
        <taxon>Apidae</taxon>
        <taxon>Bombus</taxon>
        <taxon>Pyrobombus</taxon>
    </lineage>
</organism>
<dbReference type="Pfam" id="PF08661">
    <property type="entry name" value="Rep_fac-A_3"/>
    <property type="match status" value="1"/>
</dbReference>
<dbReference type="PANTHER" id="PTHR15114:SF1">
    <property type="entry name" value="REPLICATION PROTEIN A 14 KDA SUBUNIT"/>
    <property type="match status" value="1"/>
</dbReference>
<dbReference type="RefSeq" id="XP_003487814.1">
    <property type="nucleotide sequence ID" value="XM_003487766.2"/>
</dbReference>
<proteinExistence type="inferred from homology"/>
<keyword evidence="3" id="KW-0539">Nucleus</keyword>
<dbReference type="GO" id="GO:0005662">
    <property type="term" value="C:DNA replication factor A complex"/>
    <property type="evidence" value="ECO:0007669"/>
    <property type="project" value="TreeGrafter"/>
</dbReference>